<comment type="caution">
    <text evidence="1">The sequence shown here is derived from an EMBL/GenBank/DDBJ whole genome shotgun (WGS) entry which is preliminary data.</text>
</comment>
<organism evidence="1 2">
    <name type="scientific">Alcaligenes endophyticus</name>
    <dbReference type="NCBI Taxonomy" id="1929088"/>
    <lineage>
        <taxon>Bacteria</taxon>
        <taxon>Pseudomonadati</taxon>
        <taxon>Pseudomonadota</taxon>
        <taxon>Betaproteobacteria</taxon>
        <taxon>Burkholderiales</taxon>
        <taxon>Alcaligenaceae</taxon>
        <taxon>Alcaligenes</taxon>
    </lineage>
</organism>
<protein>
    <submittedName>
        <fullName evidence="1">Uncharacterized protein</fullName>
    </submittedName>
</protein>
<proteinExistence type="predicted"/>
<gene>
    <name evidence="1" type="ORF">LMS43_07965</name>
</gene>
<evidence type="ECO:0000313" key="1">
    <source>
        <dbReference type="EMBL" id="MDN4121219.1"/>
    </source>
</evidence>
<name>A0ABT8EIV8_9BURK</name>
<dbReference type="Proteomes" id="UP001168613">
    <property type="component" value="Unassembled WGS sequence"/>
</dbReference>
<evidence type="ECO:0000313" key="2">
    <source>
        <dbReference type="Proteomes" id="UP001168613"/>
    </source>
</evidence>
<sequence length="117" mass="13408">MNAIAEREVRAHELAERRRQAIAKQILECLNGKTESVLLSWGFNSVPWPQNRQELVEGIEDELIKKYKKCFMAKFIQALSDDSQRIDLQQAINQIIDELADKTHANMTLGELEALPC</sequence>
<keyword evidence="2" id="KW-1185">Reference proteome</keyword>
<dbReference type="RefSeq" id="WP_266124843.1">
    <property type="nucleotide sequence ID" value="NZ_JAJHNU010000001.1"/>
</dbReference>
<accession>A0ABT8EIV8</accession>
<reference evidence="1" key="1">
    <citation type="submission" date="2021-11" db="EMBL/GenBank/DDBJ databases">
        <title>Draft genome sequence of Alcaligenes endophyticus type strain CCUG 75668T.</title>
        <authorList>
            <person name="Salva-Serra F."/>
            <person name="Duran R.E."/>
            <person name="Seeger M."/>
            <person name="Moore E.R.B."/>
            <person name="Jaen-Luchoro D."/>
        </authorList>
    </citation>
    <scope>NUCLEOTIDE SEQUENCE</scope>
    <source>
        <strain evidence="1">CCUG 75668</strain>
    </source>
</reference>
<dbReference type="EMBL" id="JAJHNU010000001">
    <property type="protein sequence ID" value="MDN4121219.1"/>
    <property type="molecule type" value="Genomic_DNA"/>
</dbReference>